<dbReference type="InterPro" id="IPR012318">
    <property type="entry name" value="HTH_CRP"/>
</dbReference>
<evidence type="ECO:0000256" key="3">
    <source>
        <dbReference type="ARBA" id="ARBA00023163"/>
    </source>
</evidence>
<dbReference type="GO" id="GO:0003677">
    <property type="term" value="F:DNA binding"/>
    <property type="evidence" value="ECO:0007669"/>
    <property type="project" value="UniProtKB-KW"/>
</dbReference>
<dbReference type="SUPFAM" id="SSF51206">
    <property type="entry name" value="cAMP-binding domain-like"/>
    <property type="match status" value="1"/>
</dbReference>
<dbReference type="InterPro" id="IPR018490">
    <property type="entry name" value="cNMP-bd_dom_sf"/>
</dbReference>
<sequence>MIEGEIEKAAAAFGCSLETARAVMVQARCQAHAARTILVRQGERAEEVILMLFGRARAVMVTMDGRSFRLGDYKAGDLFGAVERGASQRADVTATEATETARFHAPVFFELAERHNCVALTLSRSLLRQIAHLSDLLGARVSLSAAGRVYAELARLADAGGAAAGIGAGGVQRVSPLPSVTELASRAQTTRETASRALSALERRQIVTRRGTALDIVSRRRLDELIV</sequence>
<keyword evidence="1" id="KW-0805">Transcription regulation</keyword>
<dbReference type="PROSITE" id="PS50042">
    <property type="entry name" value="CNMP_BINDING_3"/>
    <property type="match status" value="1"/>
</dbReference>
<accession>W0A362</accession>
<evidence type="ECO:0000313" key="6">
    <source>
        <dbReference type="Proteomes" id="UP000018851"/>
    </source>
</evidence>
<evidence type="ECO:0000259" key="4">
    <source>
        <dbReference type="PROSITE" id="PS50042"/>
    </source>
</evidence>
<feature type="domain" description="Cyclic nucleotide-binding" evidence="4">
    <location>
        <begin position="38"/>
        <end position="82"/>
    </location>
</feature>
<name>W0A362_9SPHN</name>
<evidence type="ECO:0000256" key="2">
    <source>
        <dbReference type="ARBA" id="ARBA00023125"/>
    </source>
</evidence>
<dbReference type="Gene3D" id="2.60.120.10">
    <property type="entry name" value="Jelly Rolls"/>
    <property type="match status" value="1"/>
</dbReference>
<protein>
    <recommendedName>
        <fullName evidence="4">Cyclic nucleotide-binding domain-containing protein</fullName>
    </recommendedName>
</protein>
<dbReference type="CDD" id="cd00038">
    <property type="entry name" value="CAP_ED"/>
    <property type="match status" value="1"/>
</dbReference>
<evidence type="ECO:0000256" key="1">
    <source>
        <dbReference type="ARBA" id="ARBA00023015"/>
    </source>
</evidence>
<dbReference type="AlphaFoldDB" id="W0A362"/>
<dbReference type="InterPro" id="IPR014710">
    <property type="entry name" value="RmlC-like_jellyroll"/>
</dbReference>
<dbReference type="HOGENOM" id="CLU_075053_3_5_5"/>
<dbReference type="RefSeq" id="WP_025290704.1">
    <property type="nucleotide sequence ID" value="NZ_CP006644.1"/>
</dbReference>
<keyword evidence="3" id="KW-0804">Transcription</keyword>
<dbReference type="STRING" id="1123269.NX02_03175"/>
<keyword evidence="2" id="KW-0238">DNA-binding</keyword>
<evidence type="ECO:0000313" key="5">
    <source>
        <dbReference type="EMBL" id="AHE52389.1"/>
    </source>
</evidence>
<organism evidence="5 6">
    <name type="scientific">Sphingomonas sanxanigenens DSM 19645 = NX02</name>
    <dbReference type="NCBI Taxonomy" id="1123269"/>
    <lineage>
        <taxon>Bacteria</taxon>
        <taxon>Pseudomonadati</taxon>
        <taxon>Pseudomonadota</taxon>
        <taxon>Alphaproteobacteria</taxon>
        <taxon>Sphingomonadales</taxon>
        <taxon>Sphingomonadaceae</taxon>
        <taxon>Sphingomonas</taxon>
    </lineage>
</organism>
<gene>
    <name evidence="5" type="ORF">NX02_03175</name>
</gene>
<dbReference type="GO" id="GO:0006355">
    <property type="term" value="P:regulation of DNA-templated transcription"/>
    <property type="evidence" value="ECO:0007669"/>
    <property type="project" value="InterPro"/>
</dbReference>
<dbReference type="EMBL" id="CP006644">
    <property type="protein sequence ID" value="AHE52389.1"/>
    <property type="molecule type" value="Genomic_DNA"/>
</dbReference>
<dbReference type="Pfam" id="PF00027">
    <property type="entry name" value="cNMP_binding"/>
    <property type="match status" value="1"/>
</dbReference>
<keyword evidence="6" id="KW-1185">Reference proteome</keyword>
<dbReference type="PATRIC" id="fig|1123269.5.peg.617"/>
<dbReference type="SUPFAM" id="SSF46785">
    <property type="entry name" value="Winged helix' DNA-binding domain"/>
    <property type="match status" value="1"/>
</dbReference>
<dbReference type="KEGG" id="ssan:NX02_03175"/>
<reference evidence="5 6" key="1">
    <citation type="submission" date="2013-07" db="EMBL/GenBank/DDBJ databases">
        <title>Completed genome of Sphingomonas sanxanigenens NX02.</title>
        <authorList>
            <person name="Ma T."/>
            <person name="Huang H."/>
            <person name="Wu M."/>
            <person name="Li X."/>
            <person name="Li G."/>
        </authorList>
    </citation>
    <scope>NUCLEOTIDE SEQUENCE [LARGE SCALE GENOMIC DNA]</scope>
    <source>
        <strain evidence="5 6">NX02</strain>
    </source>
</reference>
<dbReference type="Pfam" id="PF13545">
    <property type="entry name" value="HTH_Crp_2"/>
    <property type="match status" value="1"/>
</dbReference>
<dbReference type="InterPro" id="IPR036390">
    <property type="entry name" value="WH_DNA-bd_sf"/>
</dbReference>
<proteinExistence type="predicted"/>
<dbReference type="eggNOG" id="COG0664">
    <property type="taxonomic scope" value="Bacteria"/>
</dbReference>
<dbReference type="InterPro" id="IPR000595">
    <property type="entry name" value="cNMP-bd_dom"/>
</dbReference>
<dbReference type="Proteomes" id="UP000018851">
    <property type="component" value="Chromosome"/>
</dbReference>